<dbReference type="PANTHER" id="PTHR21716">
    <property type="entry name" value="TRANSMEMBRANE PROTEIN"/>
    <property type="match status" value="1"/>
</dbReference>
<dbReference type="GO" id="GO:0016020">
    <property type="term" value="C:membrane"/>
    <property type="evidence" value="ECO:0007669"/>
    <property type="project" value="UniProtKB-SubCell"/>
</dbReference>
<dbReference type="RefSeq" id="WP_133538964.1">
    <property type="nucleotide sequence ID" value="NZ_SNXI01000003.1"/>
</dbReference>
<keyword evidence="3 6" id="KW-0812">Transmembrane</keyword>
<dbReference type="InterPro" id="IPR002549">
    <property type="entry name" value="AI-2E-like"/>
</dbReference>
<sequence>MKDKLETRSFIIMLLLVSIAFLWVLKPFWMSIFWACAVAVIFYPLQRKLQHSLGDKPNRNALLTLLIAVVIVVIPVLGIAYSFIQEGVQFYQKVDSGEIRPGQFIQQIETAFPFIPELLEKLGIETDNLRQKISEFAVSASRTLAEQALTVGQNTFSFVVSVALMIYLVFFLLRDGHLLINLMVRALPLGDQRERELFGKFAEVTRATVKGNIVVAMVQGALGGIIFAILGIPGALLWGVVMAFLSLIPAVGAGIVWLPVAVYLLATGSVWEGVVLITYGAVVIGLADNILRPLLVGRDTKLPDYIVLFSTLGGLSLFGITGFVIGPLVAALFMAFWDIFMREFNVDGQSG</sequence>
<dbReference type="Proteomes" id="UP000295531">
    <property type="component" value="Unassembled WGS sequence"/>
</dbReference>
<feature type="transmembrane region" description="Helical" evidence="6">
    <location>
        <begin position="7"/>
        <end position="25"/>
    </location>
</feature>
<organism evidence="7 8">
    <name type="scientific">Idiomarina aquatica</name>
    <dbReference type="NCBI Taxonomy" id="1327752"/>
    <lineage>
        <taxon>Bacteria</taxon>
        <taxon>Pseudomonadati</taxon>
        <taxon>Pseudomonadota</taxon>
        <taxon>Gammaproteobacteria</taxon>
        <taxon>Alteromonadales</taxon>
        <taxon>Idiomarinaceae</taxon>
        <taxon>Idiomarina</taxon>
    </lineage>
</organism>
<reference evidence="7 8" key="1">
    <citation type="submission" date="2019-03" db="EMBL/GenBank/DDBJ databases">
        <title>Freshwater and sediment microbial communities from various areas in North America, analyzing microbe dynamics in response to fracking.</title>
        <authorList>
            <person name="Lamendella R."/>
        </authorList>
    </citation>
    <scope>NUCLEOTIDE SEQUENCE [LARGE SCALE GENOMIC DNA]</scope>
    <source>
        <strain evidence="7 8">18_TX</strain>
    </source>
</reference>
<evidence type="ECO:0000313" key="8">
    <source>
        <dbReference type="Proteomes" id="UP000295531"/>
    </source>
</evidence>
<evidence type="ECO:0000256" key="2">
    <source>
        <dbReference type="ARBA" id="ARBA00009773"/>
    </source>
</evidence>
<comment type="similarity">
    <text evidence="2">Belongs to the autoinducer-2 exporter (AI-2E) (TC 2.A.86) family.</text>
</comment>
<name>A0A4R6PLA1_9GAMM</name>
<feature type="transmembrane region" description="Helical" evidence="6">
    <location>
        <begin position="315"/>
        <end position="337"/>
    </location>
</feature>
<feature type="transmembrane region" description="Helical" evidence="6">
    <location>
        <begin position="213"/>
        <end position="232"/>
    </location>
</feature>
<gene>
    <name evidence="7" type="ORF">DEU29_103147</name>
</gene>
<feature type="transmembrane region" description="Helical" evidence="6">
    <location>
        <begin position="61"/>
        <end position="84"/>
    </location>
</feature>
<dbReference type="AlphaFoldDB" id="A0A4R6PLA1"/>
<accession>A0A4R6PLA1</accession>
<evidence type="ECO:0000256" key="4">
    <source>
        <dbReference type="ARBA" id="ARBA00022989"/>
    </source>
</evidence>
<dbReference type="PANTHER" id="PTHR21716:SF4">
    <property type="entry name" value="TRANSMEMBRANE PROTEIN 245"/>
    <property type="match status" value="1"/>
</dbReference>
<keyword evidence="5 6" id="KW-0472">Membrane</keyword>
<dbReference type="Pfam" id="PF01594">
    <property type="entry name" value="AI-2E_transport"/>
    <property type="match status" value="1"/>
</dbReference>
<evidence type="ECO:0000256" key="3">
    <source>
        <dbReference type="ARBA" id="ARBA00022692"/>
    </source>
</evidence>
<evidence type="ECO:0000313" key="7">
    <source>
        <dbReference type="EMBL" id="TDP39251.1"/>
    </source>
</evidence>
<comment type="caution">
    <text evidence="7">The sequence shown here is derived from an EMBL/GenBank/DDBJ whole genome shotgun (WGS) entry which is preliminary data.</text>
</comment>
<feature type="transmembrane region" description="Helical" evidence="6">
    <location>
        <begin position="238"/>
        <end position="266"/>
    </location>
</feature>
<keyword evidence="4 6" id="KW-1133">Transmembrane helix</keyword>
<keyword evidence="8" id="KW-1185">Reference proteome</keyword>
<feature type="transmembrane region" description="Helical" evidence="6">
    <location>
        <begin position="273"/>
        <end position="295"/>
    </location>
</feature>
<comment type="subcellular location">
    <subcellularLocation>
        <location evidence="1">Membrane</location>
        <topology evidence="1">Multi-pass membrane protein</topology>
    </subcellularLocation>
</comment>
<feature type="transmembrane region" description="Helical" evidence="6">
    <location>
        <begin position="155"/>
        <end position="173"/>
    </location>
</feature>
<proteinExistence type="inferred from homology"/>
<protein>
    <submittedName>
        <fullName evidence="7">Putative PurR-regulated permease PerM</fullName>
    </submittedName>
</protein>
<evidence type="ECO:0000256" key="6">
    <source>
        <dbReference type="SAM" id="Phobius"/>
    </source>
</evidence>
<feature type="transmembrane region" description="Helical" evidence="6">
    <location>
        <begin position="31"/>
        <end position="49"/>
    </location>
</feature>
<dbReference type="EMBL" id="SNXI01000003">
    <property type="protein sequence ID" value="TDP39251.1"/>
    <property type="molecule type" value="Genomic_DNA"/>
</dbReference>
<dbReference type="OrthoDB" id="106838at2"/>
<evidence type="ECO:0000256" key="5">
    <source>
        <dbReference type="ARBA" id="ARBA00023136"/>
    </source>
</evidence>
<evidence type="ECO:0000256" key="1">
    <source>
        <dbReference type="ARBA" id="ARBA00004141"/>
    </source>
</evidence>